<dbReference type="AlphaFoldDB" id="A0A9P6C0A5"/>
<evidence type="ECO:0000313" key="3">
    <source>
        <dbReference type="Proteomes" id="UP000807342"/>
    </source>
</evidence>
<evidence type="ECO:0000313" key="2">
    <source>
        <dbReference type="EMBL" id="KAF9446377.1"/>
    </source>
</evidence>
<reference evidence="2" key="1">
    <citation type="submission" date="2020-11" db="EMBL/GenBank/DDBJ databases">
        <authorList>
            <consortium name="DOE Joint Genome Institute"/>
            <person name="Ahrendt S."/>
            <person name="Riley R."/>
            <person name="Andreopoulos W."/>
            <person name="Labutti K."/>
            <person name="Pangilinan J."/>
            <person name="Ruiz-Duenas F.J."/>
            <person name="Barrasa J.M."/>
            <person name="Sanchez-Garcia M."/>
            <person name="Camarero S."/>
            <person name="Miyauchi S."/>
            <person name="Serrano A."/>
            <person name="Linde D."/>
            <person name="Babiker R."/>
            <person name="Drula E."/>
            <person name="Ayuso-Fernandez I."/>
            <person name="Pacheco R."/>
            <person name="Padilla G."/>
            <person name="Ferreira P."/>
            <person name="Barriuso J."/>
            <person name="Kellner H."/>
            <person name="Castanera R."/>
            <person name="Alfaro M."/>
            <person name="Ramirez L."/>
            <person name="Pisabarro A.G."/>
            <person name="Kuo A."/>
            <person name="Tritt A."/>
            <person name="Lipzen A."/>
            <person name="He G."/>
            <person name="Yan M."/>
            <person name="Ng V."/>
            <person name="Cullen D."/>
            <person name="Martin F."/>
            <person name="Rosso M.-N."/>
            <person name="Henrissat B."/>
            <person name="Hibbett D."/>
            <person name="Martinez A.T."/>
            <person name="Grigoriev I.V."/>
        </authorList>
    </citation>
    <scope>NUCLEOTIDE SEQUENCE</scope>
    <source>
        <strain evidence="2">MF-IS2</strain>
    </source>
</reference>
<sequence length="492" mass="53770">MLLDTPLCAHILTHIPLHRRSDLRALLTTTKAFHAATEPLYYSHLVFTDVRRTRLFINSLNLSTSGPRRAAHVRTFGINLSELRSRAVVHSLEAVNIHVVLRRDFWDAVSAAMQRMVTLETLVLVQMPGVRMDFLDTSNCEFSLRDIKVHWAFDAHVARFLNAQANKGRLRSVQLYNVSVPPAEVEQIVQAQLHLHTIDLLDISFSIAPHVHPGSMPALAYIQILLDTPAPTLPALQNILAHLTAGGTAGLRGLSLHDLPPDVSTPLVQYLAAGFHQTLVHLSHIHLPPPYPPHSPERSTFLASLLHFRRLISIELSLNSWEFTSTATNTTTLGKSTAAAAVAMNQNMGLNLATLNQLGIPSPAAQKALVCEMKTFCPTLRIVVLWLGRIRFRWAFVCDGVPIRCPMGEDGVGAGGVGGEEEGAEGKVGEGGSGSRSSAVVAQQQFGNFGLGGTRGVPSVPPRIENAAVGGEWHYRLETNQWPGYSNLWCTC</sequence>
<dbReference type="OrthoDB" id="3250756at2759"/>
<organism evidence="2 3">
    <name type="scientific">Macrolepiota fuliginosa MF-IS2</name>
    <dbReference type="NCBI Taxonomy" id="1400762"/>
    <lineage>
        <taxon>Eukaryota</taxon>
        <taxon>Fungi</taxon>
        <taxon>Dikarya</taxon>
        <taxon>Basidiomycota</taxon>
        <taxon>Agaricomycotina</taxon>
        <taxon>Agaricomycetes</taxon>
        <taxon>Agaricomycetidae</taxon>
        <taxon>Agaricales</taxon>
        <taxon>Agaricineae</taxon>
        <taxon>Agaricaceae</taxon>
        <taxon>Macrolepiota</taxon>
    </lineage>
</organism>
<accession>A0A9P6C0A5</accession>
<evidence type="ECO:0000256" key="1">
    <source>
        <dbReference type="SAM" id="MobiDB-lite"/>
    </source>
</evidence>
<dbReference type="EMBL" id="MU151249">
    <property type="protein sequence ID" value="KAF9446377.1"/>
    <property type="molecule type" value="Genomic_DNA"/>
</dbReference>
<protein>
    <recommendedName>
        <fullName evidence="4">F-box domain-containing protein</fullName>
    </recommendedName>
</protein>
<evidence type="ECO:0008006" key="4">
    <source>
        <dbReference type="Google" id="ProtNLM"/>
    </source>
</evidence>
<comment type="caution">
    <text evidence="2">The sequence shown here is derived from an EMBL/GenBank/DDBJ whole genome shotgun (WGS) entry which is preliminary data.</text>
</comment>
<name>A0A9P6C0A5_9AGAR</name>
<feature type="region of interest" description="Disordered" evidence="1">
    <location>
        <begin position="414"/>
        <end position="435"/>
    </location>
</feature>
<proteinExistence type="predicted"/>
<dbReference type="Proteomes" id="UP000807342">
    <property type="component" value="Unassembled WGS sequence"/>
</dbReference>
<keyword evidence="3" id="KW-1185">Reference proteome</keyword>
<gene>
    <name evidence="2" type="ORF">P691DRAFT_733432</name>
</gene>